<keyword evidence="4" id="KW-0336">GPI-anchor</keyword>
<keyword evidence="9" id="KW-0357">Heparan sulfate</keyword>
<organism evidence="14 15">
    <name type="scientific">Schistosoma mekongi</name>
    <name type="common">Parasitic worm</name>
    <dbReference type="NCBI Taxonomy" id="38744"/>
    <lineage>
        <taxon>Eukaryota</taxon>
        <taxon>Metazoa</taxon>
        <taxon>Spiralia</taxon>
        <taxon>Lophotrochozoa</taxon>
        <taxon>Platyhelminthes</taxon>
        <taxon>Trematoda</taxon>
        <taxon>Digenea</taxon>
        <taxon>Strigeidida</taxon>
        <taxon>Schistosomatoidea</taxon>
        <taxon>Schistosomatidae</taxon>
        <taxon>Schistosoma</taxon>
    </lineage>
</organism>
<evidence type="ECO:0000256" key="6">
    <source>
        <dbReference type="ARBA" id="ARBA00022974"/>
    </source>
</evidence>
<dbReference type="AlphaFoldDB" id="A0AAE1ZKS3"/>
<evidence type="ECO:0000256" key="8">
    <source>
        <dbReference type="ARBA" id="ARBA00023180"/>
    </source>
</evidence>
<keyword evidence="8" id="KW-0325">Glycoprotein</keyword>
<dbReference type="Proteomes" id="UP001292079">
    <property type="component" value="Unassembled WGS sequence"/>
</dbReference>
<comment type="similarity">
    <text evidence="2 11">Belongs to the glypican family.</text>
</comment>
<feature type="transmembrane region" description="Helical" evidence="12">
    <location>
        <begin position="618"/>
        <end position="638"/>
    </location>
</feature>
<evidence type="ECO:0000256" key="7">
    <source>
        <dbReference type="ARBA" id="ARBA00023136"/>
    </source>
</evidence>
<evidence type="ECO:0000256" key="3">
    <source>
        <dbReference type="ARBA" id="ARBA00022475"/>
    </source>
</evidence>
<keyword evidence="10" id="KW-0449">Lipoprotein</keyword>
<dbReference type="Pfam" id="PF01153">
    <property type="entry name" value="Glypican"/>
    <property type="match status" value="1"/>
</dbReference>
<evidence type="ECO:0000313" key="15">
    <source>
        <dbReference type="Proteomes" id="UP001292079"/>
    </source>
</evidence>
<comment type="caution">
    <text evidence="14">The sequence shown here is derived from an EMBL/GenBank/DDBJ whole genome shotgun (WGS) entry which is preliminary data.</text>
</comment>
<accession>A0AAE1ZKS3</accession>
<keyword evidence="5 13" id="KW-0732">Signal</keyword>
<dbReference type="GO" id="GO:0090263">
    <property type="term" value="P:positive regulation of canonical Wnt signaling pathway"/>
    <property type="evidence" value="ECO:0007669"/>
    <property type="project" value="TreeGrafter"/>
</dbReference>
<evidence type="ECO:0000256" key="4">
    <source>
        <dbReference type="ARBA" id="ARBA00022622"/>
    </source>
</evidence>
<dbReference type="InterPro" id="IPR001863">
    <property type="entry name" value="Glypican"/>
</dbReference>
<dbReference type="GO" id="GO:0009986">
    <property type="term" value="C:cell surface"/>
    <property type="evidence" value="ECO:0007669"/>
    <property type="project" value="TreeGrafter"/>
</dbReference>
<dbReference type="GO" id="GO:0016477">
    <property type="term" value="P:cell migration"/>
    <property type="evidence" value="ECO:0007669"/>
    <property type="project" value="TreeGrafter"/>
</dbReference>
<evidence type="ECO:0008006" key="16">
    <source>
        <dbReference type="Google" id="ProtNLM"/>
    </source>
</evidence>
<keyword evidence="3" id="KW-1003">Cell membrane</keyword>
<evidence type="ECO:0000256" key="13">
    <source>
        <dbReference type="SAM" id="SignalP"/>
    </source>
</evidence>
<comment type="subcellular location">
    <subcellularLocation>
        <location evidence="1">Cell membrane</location>
        <topology evidence="1">Lipid-anchor</topology>
        <topology evidence="1">GPI-anchor</topology>
    </subcellularLocation>
</comment>
<gene>
    <name evidence="14" type="ORF">MN116_002110</name>
</gene>
<evidence type="ECO:0000313" key="14">
    <source>
        <dbReference type="EMBL" id="KAK4475012.1"/>
    </source>
</evidence>
<dbReference type="GO" id="GO:1905475">
    <property type="term" value="P:regulation of protein localization to membrane"/>
    <property type="evidence" value="ECO:0007669"/>
    <property type="project" value="TreeGrafter"/>
</dbReference>
<keyword evidence="7 12" id="KW-0472">Membrane</keyword>
<evidence type="ECO:0000256" key="5">
    <source>
        <dbReference type="ARBA" id="ARBA00022729"/>
    </source>
</evidence>
<reference evidence="14" key="1">
    <citation type="submission" date="2022-04" db="EMBL/GenBank/DDBJ databases">
        <authorList>
            <person name="Xu L."/>
            <person name="Lv Z."/>
        </authorList>
    </citation>
    <scope>NUCLEOTIDE SEQUENCE</scope>
    <source>
        <strain evidence="14">LV_2022a</strain>
    </source>
</reference>
<proteinExistence type="inferred from homology"/>
<feature type="signal peptide" evidence="13">
    <location>
        <begin position="1"/>
        <end position="16"/>
    </location>
</feature>
<feature type="chain" id="PRO_5042137540" description="Glypican" evidence="13">
    <location>
        <begin position="17"/>
        <end position="639"/>
    </location>
</feature>
<dbReference type="PANTHER" id="PTHR10822">
    <property type="entry name" value="GLYPICAN"/>
    <property type="match status" value="1"/>
</dbReference>
<dbReference type="PANTHER" id="PTHR10822:SF29">
    <property type="entry name" value="DIVISION ABNORMALLY DELAYED PROTEIN"/>
    <property type="match status" value="1"/>
</dbReference>
<name>A0AAE1ZKS3_SCHME</name>
<protein>
    <recommendedName>
        <fullName evidence="16">Glypican</fullName>
    </recommendedName>
</protein>
<keyword evidence="12" id="KW-1133">Transmembrane helix</keyword>
<evidence type="ECO:0000256" key="2">
    <source>
        <dbReference type="ARBA" id="ARBA00010260"/>
    </source>
</evidence>
<reference evidence="14" key="2">
    <citation type="journal article" date="2023" name="Infect Dis Poverty">
        <title>Chromosome-scale genome of the human blood fluke Schistosoma mekongi and its implications for public health.</title>
        <authorList>
            <person name="Zhou M."/>
            <person name="Xu L."/>
            <person name="Xu D."/>
            <person name="Chen W."/>
            <person name="Khan J."/>
            <person name="Hu Y."/>
            <person name="Huang H."/>
            <person name="Wei H."/>
            <person name="Zhang Y."/>
            <person name="Chusongsang P."/>
            <person name="Tanasarnprasert K."/>
            <person name="Hu X."/>
            <person name="Limpanont Y."/>
            <person name="Lv Z."/>
        </authorList>
    </citation>
    <scope>NUCLEOTIDE SEQUENCE</scope>
    <source>
        <strain evidence="14">LV_2022a</strain>
    </source>
</reference>
<keyword evidence="12" id="KW-0812">Transmembrane</keyword>
<keyword evidence="15" id="KW-1185">Reference proteome</keyword>
<dbReference type="GO" id="GO:0005886">
    <property type="term" value="C:plasma membrane"/>
    <property type="evidence" value="ECO:0007669"/>
    <property type="project" value="UniProtKB-SubCell"/>
</dbReference>
<evidence type="ECO:0000256" key="9">
    <source>
        <dbReference type="ARBA" id="ARBA00023207"/>
    </source>
</evidence>
<dbReference type="GO" id="GO:0005576">
    <property type="term" value="C:extracellular region"/>
    <property type="evidence" value="ECO:0007669"/>
    <property type="project" value="TreeGrafter"/>
</dbReference>
<dbReference type="GO" id="GO:0098552">
    <property type="term" value="C:side of membrane"/>
    <property type="evidence" value="ECO:0007669"/>
    <property type="project" value="UniProtKB-KW"/>
</dbReference>
<keyword evidence="6" id="KW-0654">Proteoglycan</keyword>
<evidence type="ECO:0000256" key="12">
    <source>
        <dbReference type="SAM" id="Phobius"/>
    </source>
</evidence>
<evidence type="ECO:0000256" key="1">
    <source>
        <dbReference type="ARBA" id="ARBA00004609"/>
    </source>
</evidence>
<evidence type="ECO:0000256" key="10">
    <source>
        <dbReference type="ARBA" id="ARBA00023288"/>
    </source>
</evidence>
<dbReference type="EMBL" id="JALJAT010000001">
    <property type="protein sequence ID" value="KAK4475012.1"/>
    <property type="molecule type" value="Genomic_DNA"/>
</dbReference>
<evidence type="ECO:0000256" key="11">
    <source>
        <dbReference type="RuleBase" id="RU003518"/>
    </source>
</evidence>
<sequence length="639" mass="73955">MCWLSCILFLIAKVNYIHMDITNNTEPLNYSSNDKFYFCRSLFIYENFEDSYKAIFHDITGYKQLEKLIPEFTEIPLKLIRLNKNLLSKFMNPSDIKDVELHFHGSVFYQSLEEMFSIFPDEMSFEIVDKHLQTLMISILTYGTRNKTFGYTALELKQCFQINDYAAQSISIFGDLSVIWLKASSPGFTRYINLRKILKLTKAILNSGPSNSCNECLRRLSLGCSNPDKCFTSNKGQKCLNICNNYCINVLRGCLAPLFLFTPKQLTYLNEKLIWSHSNQIHFDDLRYLLNATTVYHLIRKGIVETKENSDLIKTKLDQFCRKSKPHSLQATQILFNSLDENEQLLDKKGERYLKFNSEDYKKLDHFVKKLEKDLNAYFRDRSNKNLYMRNIELLYCSQENNKHCWNGSFFSPYTREVPEFTVDGQSNNPEVKITSNDLKLGLIKEKNVIRKEKAEGKNIAKVNATSNILSNNFLNNLEMSHKDDLFTSESSGIRPPFTSTDFELIPPNYFRKTDNRQEGITSDVLSNRIVVQGCFVDDEDCELHFPDSSVNSNVNENHNENESFYSSYGRLKDNKIQETTNVIPLPSVDISNSTTLSSLTNSRIQKNIGFNKKLSSVLIYFAFIFTTDLIHLCIYNIG</sequence>